<feature type="transmembrane region" description="Helical" evidence="1">
    <location>
        <begin position="204"/>
        <end position="222"/>
    </location>
</feature>
<feature type="transmembrane region" description="Helical" evidence="1">
    <location>
        <begin position="98"/>
        <end position="119"/>
    </location>
</feature>
<feature type="transmembrane region" description="Helical" evidence="1">
    <location>
        <begin position="61"/>
        <end position="86"/>
    </location>
</feature>
<dbReference type="PANTHER" id="PTHR40400:SF1">
    <property type="entry name" value="SLR1512 PROTEIN"/>
    <property type="match status" value="1"/>
</dbReference>
<dbReference type="InterPro" id="IPR010293">
    <property type="entry name" value="Sbt_1"/>
</dbReference>
<accession>A0AAU8JAK9</accession>
<feature type="transmembrane region" description="Helical" evidence="1">
    <location>
        <begin position="131"/>
        <end position="152"/>
    </location>
</feature>
<keyword evidence="1" id="KW-0472">Membrane</keyword>
<feature type="transmembrane region" description="Helical" evidence="1">
    <location>
        <begin position="234"/>
        <end position="258"/>
    </location>
</feature>
<dbReference type="EMBL" id="CP159837">
    <property type="protein sequence ID" value="XCM35201.1"/>
    <property type="molecule type" value="Genomic_DNA"/>
</dbReference>
<reference evidence="2" key="1">
    <citation type="submission" date="2024-07" db="EMBL/GenBank/DDBJ databases">
        <authorList>
            <person name="Kim Y.J."/>
            <person name="Jeong J.Y."/>
        </authorList>
    </citation>
    <scope>NUCLEOTIDE SEQUENCE</scope>
    <source>
        <strain evidence="2">GIHE-MW2</strain>
    </source>
</reference>
<feature type="transmembrane region" description="Helical" evidence="1">
    <location>
        <begin position="172"/>
        <end position="192"/>
    </location>
</feature>
<keyword evidence="1" id="KW-0812">Transmembrane</keyword>
<protein>
    <submittedName>
        <fullName evidence="2">Sodium-dependent bicarbonate transport family permease</fullName>
    </submittedName>
</protein>
<dbReference type="RefSeq" id="WP_054467178.1">
    <property type="nucleotide sequence ID" value="NZ_CP159837.1"/>
</dbReference>
<proteinExistence type="predicted"/>
<dbReference type="PANTHER" id="PTHR40400">
    <property type="entry name" value="SLR1512 PROTEIN"/>
    <property type="match status" value="1"/>
</dbReference>
<keyword evidence="1" id="KW-1133">Transmembrane helix</keyword>
<feature type="transmembrane region" description="Helical" evidence="1">
    <location>
        <begin position="6"/>
        <end position="27"/>
    </location>
</feature>
<feature type="transmembrane region" description="Helical" evidence="1">
    <location>
        <begin position="264"/>
        <end position="282"/>
    </location>
</feature>
<organism evidence="2">
    <name type="scientific">Planktothricoides raciborskii GIHE-MW2</name>
    <dbReference type="NCBI Taxonomy" id="2792601"/>
    <lineage>
        <taxon>Bacteria</taxon>
        <taxon>Bacillati</taxon>
        <taxon>Cyanobacteriota</taxon>
        <taxon>Cyanophyceae</taxon>
        <taxon>Oscillatoriophycideae</taxon>
        <taxon>Oscillatoriales</taxon>
        <taxon>Oscillatoriaceae</taxon>
        <taxon>Planktothricoides</taxon>
    </lineage>
</organism>
<feature type="transmembrane region" description="Helical" evidence="1">
    <location>
        <begin position="294"/>
        <end position="316"/>
    </location>
</feature>
<dbReference type="Pfam" id="PF05982">
    <property type="entry name" value="Sbt_1"/>
    <property type="match status" value="1"/>
</dbReference>
<dbReference type="AlphaFoldDB" id="A0AAU8JAK9"/>
<evidence type="ECO:0000256" key="1">
    <source>
        <dbReference type="SAM" id="Phobius"/>
    </source>
</evidence>
<name>A0AAU8JAK9_9CYAN</name>
<sequence>MNSSLILSNILNPPVLFFFLGILAVLFKSDLEIPQPLPKLFSLYLLLAIGFKGGYEIDESGITPAIALTLLAAILMASIVPIYSFFILKIKLDAYNAAAIAATYGSISAVTFITASSLLTQLHINFGGHMVAALALMESPAIIVGLIIVRIFTSKDNENGSFSWGEVLRESFLNSSVFLLVGSLIIGILTGPKGWEKLEPFTQGIFYGVLCFFLLDMGLVAAKRIKDLQKTGSFLIGFSVLMPIVNAIIGILIAKVIGLSEGNALLFAVLCASASYIAVPAAMRMTVPQANPSLYVSMALGITFPFNIIVGIPVYLEIIKKLGFVL</sequence>
<evidence type="ECO:0000313" key="2">
    <source>
        <dbReference type="EMBL" id="XCM35201.1"/>
    </source>
</evidence>
<gene>
    <name evidence="2" type="ORF">ABWT76_003860</name>
</gene>